<gene>
    <name evidence="9" type="primary">EMG1</name>
    <name evidence="9" type="ORF">SO694_000392112</name>
</gene>
<evidence type="ECO:0000256" key="2">
    <source>
        <dbReference type="ARBA" id="ARBA00022517"/>
    </source>
</evidence>
<dbReference type="CDD" id="cd18088">
    <property type="entry name" value="Nep1-like"/>
    <property type="match status" value="1"/>
</dbReference>
<evidence type="ECO:0000256" key="1">
    <source>
        <dbReference type="ARBA" id="ARBA00008115"/>
    </source>
</evidence>
<dbReference type="Gene3D" id="3.40.1280.10">
    <property type="match status" value="1"/>
</dbReference>
<protein>
    <submittedName>
        <fullName evidence="9">Ribosomal RNA small subunit methyltransferase</fullName>
    </submittedName>
</protein>
<keyword evidence="6" id="KW-0949">S-adenosyl-L-methionine</keyword>
<dbReference type="PANTHER" id="PTHR12636:SF5">
    <property type="entry name" value="RIBOSOMAL RNA SMALL SUBUNIT METHYLTRANSFERASE NEP1"/>
    <property type="match status" value="1"/>
</dbReference>
<accession>A0ABR1FLR1</accession>
<evidence type="ECO:0000256" key="5">
    <source>
        <dbReference type="ARBA" id="ARBA00022679"/>
    </source>
</evidence>
<evidence type="ECO:0000313" key="9">
    <source>
        <dbReference type="EMBL" id="KAK7233116.1"/>
    </source>
</evidence>
<dbReference type="GO" id="GO:0008168">
    <property type="term" value="F:methyltransferase activity"/>
    <property type="evidence" value="ECO:0007669"/>
    <property type="project" value="UniProtKB-KW"/>
</dbReference>
<evidence type="ECO:0000256" key="3">
    <source>
        <dbReference type="ARBA" id="ARBA00022552"/>
    </source>
</evidence>
<dbReference type="InterPro" id="IPR005304">
    <property type="entry name" value="Rbsml_bgen_MeTrfase_EMG1/NEP1"/>
</dbReference>
<keyword evidence="4 9" id="KW-0489">Methyltransferase</keyword>
<dbReference type="PANTHER" id="PTHR12636">
    <property type="entry name" value="NEP1/MRA1"/>
    <property type="match status" value="1"/>
</dbReference>
<comment type="caution">
    <text evidence="9">The sequence shown here is derived from an EMBL/GenBank/DDBJ whole genome shotgun (WGS) entry which is preliminary data.</text>
</comment>
<reference evidence="9 10" key="1">
    <citation type="submission" date="2024-03" db="EMBL/GenBank/DDBJ databases">
        <title>Aureococcus anophagefferens CCMP1851 and Kratosvirus quantuckense: Draft genome of a second virus-susceptible host strain in the model system.</title>
        <authorList>
            <person name="Chase E."/>
            <person name="Truchon A.R."/>
            <person name="Schepens W."/>
            <person name="Wilhelm S.W."/>
        </authorList>
    </citation>
    <scope>NUCLEOTIDE SEQUENCE [LARGE SCALE GENOMIC DNA]</scope>
    <source>
        <strain evidence="9 10">CCMP1851</strain>
    </source>
</reference>
<organism evidence="9 10">
    <name type="scientific">Aureococcus anophagefferens</name>
    <name type="common">Harmful bloom alga</name>
    <dbReference type="NCBI Taxonomy" id="44056"/>
    <lineage>
        <taxon>Eukaryota</taxon>
        <taxon>Sar</taxon>
        <taxon>Stramenopiles</taxon>
        <taxon>Ochrophyta</taxon>
        <taxon>Pelagophyceae</taxon>
        <taxon>Pelagomonadales</taxon>
        <taxon>Pelagomonadaceae</taxon>
        <taxon>Aureococcus</taxon>
    </lineage>
</organism>
<keyword evidence="2" id="KW-0690">Ribosome biogenesis</keyword>
<dbReference type="Proteomes" id="UP001363151">
    <property type="component" value="Unassembled WGS sequence"/>
</dbReference>
<dbReference type="SUPFAM" id="SSF75217">
    <property type="entry name" value="alpha/beta knot"/>
    <property type="match status" value="1"/>
</dbReference>
<name>A0ABR1FLR1_AURAN</name>
<dbReference type="GO" id="GO:0032259">
    <property type="term" value="P:methylation"/>
    <property type="evidence" value="ECO:0007669"/>
    <property type="project" value="UniProtKB-KW"/>
</dbReference>
<evidence type="ECO:0000256" key="8">
    <source>
        <dbReference type="ARBA" id="ARBA00022884"/>
    </source>
</evidence>
<evidence type="ECO:0000256" key="4">
    <source>
        <dbReference type="ARBA" id="ARBA00022603"/>
    </source>
</evidence>
<dbReference type="Pfam" id="PF03587">
    <property type="entry name" value="EMG1"/>
    <property type="match status" value="1"/>
</dbReference>
<keyword evidence="3" id="KW-0698">rRNA processing</keyword>
<dbReference type="InterPro" id="IPR029028">
    <property type="entry name" value="Alpha/beta_knot_MTases"/>
</dbReference>
<proteinExistence type="inferred from homology"/>
<evidence type="ECO:0000313" key="10">
    <source>
        <dbReference type="Proteomes" id="UP001363151"/>
    </source>
</evidence>
<sequence>MAALDDPPLGGDAPPPPVIVLLDLACLEIVKTKRGEFQLLNGDDHRSVLGKHGRDPAECRPDIAHQELMALFDSPLNKAKQLKVYLRTRQNVLIEFHESVRIPRTYKRFAGLMVQLLHKLKVRAADGRETLLKVIKNPIQRHLPPDCVCYGFSVQGDRYTPGAFAATLPDKPVCFVVGAMAAGHVNQDDHENMVDYVSLSQYPLSGATAINRLLGAIEAHRGIA</sequence>
<evidence type="ECO:0000256" key="6">
    <source>
        <dbReference type="ARBA" id="ARBA00022691"/>
    </source>
</evidence>
<keyword evidence="7" id="KW-0699">rRNA-binding</keyword>
<keyword evidence="8" id="KW-0694">RNA-binding</keyword>
<keyword evidence="5" id="KW-0808">Transferase</keyword>
<dbReference type="EMBL" id="JBBJCI010000364">
    <property type="protein sequence ID" value="KAK7233116.1"/>
    <property type="molecule type" value="Genomic_DNA"/>
</dbReference>
<dbReference type="InterPro" id="IPR029026">
    <property type="entry name" value="tRNA_m1G_MTases_N"/>
</dbReference>
<evidence type="ECO:0000256" key="7">
    <source>
        <dbReference type="ARBA" id="ARBA00022730"/>
    </source>
</evidence>
<comment type="similarity">
    <text evidence="1">Belongs to the class IV-like SAM-binding methyltransferase superfamily. RNA methyltransferase NEP1 family.</text>
</comment>
<keyword evidence="10" id="KW-1185">Reference proteome</keyword>